<dbReference type="SUPFAM" id="SSF52540">
    <property type="entry name" value="P-loop containing nucleoside triphosphate hydrolases"/>
    <property type="match status" value="2"/>
</dbReference>
<dbReference type="InterPro" id="IPR003593">
    <property type="entry name" value="AAA+_ATPase"/>
</dbReference>
<name>A0A9W6W662_9ACTN</name>
<gene>
    <name evidence="7" type="ORF">Afil01_59940</name>
</gene>
<keyword evidence="5" id="KW-0812">Transmembrane</keyword>
<evidence type="ECO:0000259" key="6">
    <source>
        <dbReference type="PROSITE" id="PS50901"/>
    </source>
</evidence>
<evidence type="ECO:0000313" key="7">
    <source>
        <dbReference type="EMBL" id="GLZ81187.1"/>
    </source>
</evidence>
<dbReference type="RefSeq" id="WP_285666589.1">
    <property type="nucleotide sequence ID" value="NZ_BSTX01000005.1"/>
</dbReference>
<organism evidence="7 8">
    <name type="scientific">Actinorhabdospora filicis</name>
    <dbReference type="NCBI Taxonomy" id="1785913"/>
    <lineage>
        <taxon>Bacteria</taxon>
        <taxon>Bacillati</taxon>
        <taxon>Actinomycetota</taxon>
        <taxon>Actinomycetes</taxon>
        <taxon>Micromonosporales</taxon>
        <taxon>Micromonosporaceae</taxon>
        <taxon>Actinorhabdospora</taxon>
    </lineage>
</organism>
<keyword evidence="1 3" id="KW-0547">Nucleotide-binding</keyword>
<dbReference type="GO" id="GO:0003677">
    <property type="term" value="F:DNA binding"/>
    <property type="evidence" value="ECO:0007669"/>
    <property type="project" value="InterPro"/>
</dbReference>
<dbReference type="PROSITE" id="PS50901">
    <property type="entry name" value="FTSK"/>
    <property type="match status" value="2"/>
</dbReference>
<feature type="domain" description="FtsK" evidence="6">
    <location>
        <begin position="615"/>
        <end position="805"/>
    </location>
</feature>
<evidence type="ECO:0000256" key="2">
    <source>
        <dbReference type="ARBA" id="ARBA00022840"/>
    </source>
</evidence>
<keyword evidence="8" id="KW-1185">Reference proteome</keyword>
<dbReference type="Proteomes" id="UP001165079">
    <property type="component" value="Unassembled WGS sequence"/>
</dbReference>
<evidence type="ECO:0000256" key="3">
    <source>
        <dbReference type="PROSITE-ProRule" id="PRU00289"/>
    </source>
</evidence>
<dbReference type="CDD" id="cd01127">
    <property type="entry name" value="TrwB_TraG_TraD_VirD4"/>
    <property type="match status" value="1"/>
</dbReference>
<keyword evidence="7" id="KW-0131">Cell cycle</keyword>
<dbReference type="GO" id="GO:0005524">
    <property type="term" value="F:ATP binding"/>
    <property type="evidence" value="ECO:0007669"/>
    <property type="project" value="UniProtKB-UniRule"/>
</dbReference>
<proteinExistence type="predicted"/>
<feature type="binding site" evidence="3">
    <location>
        <begin position="958"/>
        <end position="965"/>
    </location>
    <ligand>
        <name>ATP</name>
        <dbReference type="ChEBI" id="CHEBI:30616"/>
    </ligand>
</feature>
<accession>A0A9W6W662</accession>
<keyword evidence="2 3" id="KW-0067">ATP-binding</keyword>
<dbReference type="PANTHER" id="PTHR22683:SF1">
    <property type="entry name" value="TYPE VII SECRETION SYSTEM PROTEIN ESSC"/>
    <property type="match status" value="1"/>
</dbReference>
<keyword evidence="7" id="KW-0132">Cell division</keyword>
<dbReference type="InterPro" id="IPR050206">
    <property type="entry name" value="FtsK/SpoIIIE/SftA"/>
</dbReference>
<keyword evidence="5" id="KW-0472">Membrane</keyword>
<evidence type="ECO:0000256" key="4">
    <source>
        <dbReference type="SAM" id="MobiDB-lite"/>
    </source>
</evidence>
<reference evidence="7" key="1">
    <citation type="submission" date="2023-03" db="EMBL/GenBank/DDBJ databases">
        <title>Actinorhabdospora filicis NBRC 111898.</title>
        <authorList>
            <person name="Ichikawa N."/>
            <person name="Sato H."/>
            <person name="Tonouchi N."/>
        </authorList>
    </citation>
    <scope>NUCLEOTIDE SEQUENCE</scope>
    <source>
        <strain evidence="7">NBRC 111898</strain>
    </source>
</reference>
<evidence type="ECO:0000256" key="1">
    <source>
        <dbReference type="ARBA" id="ARBA00022741"/>
    </source>
</evidence>
<feature type="domain" description="FtsK" evidence="6">
    <location>
        <begin position="941"/>
        <end position="1124"/>
    </location>
</feature>
<dbReference type="InterPro" id="IPR027417">
    <property type="entry name" value="P-loop_NTPase"/>
</dbReference>
<protein>
    <submittedName>
        <fullName evidence="7">Cell division protein FtsK</fullName>
    </submittedName>
</protein>
<dbReference type="SMART" id="SM00382">
    <property type="entry name" value="AAA"/>
    <property type="match status" value="3"/>
</dbReference>
<feature type="transmembrane region" description="Helical" evidence="5">
    <location>
        <begin position="247"/>
        <end position="264"/>
    </location>
</feature>
<comment type="caution">
    <text evidence="7">The sequence shown here is derived from an EMBL/GenBank/DDBJ whole genome shotgun (WGS) entry which is preliminary data.</text>
</comment>
<feature type="region of interest" description="Disordered" evidence="4">
    <location>
        <begin position="188"/>
        <end position="218"/>
    </location>
</feature>
<keyword evidence="5" id="KW-1133">Transmembrane helix</keyword>
<sequence length="1414" mass="150666">MLLRLTVRSSDTETEALVEADPAATVASVAAGLADAAGSAHTALFVGDLPALPDVPWSEAGLRDGMRVGLGAPVRAEPRRPGTVELAVTCGPGAGLAHRLRPGEYRAGDAPGVHVPLPVPEFRLRIDRSGECAVRVSAEASLDERPLKTDEWTKWPYATPLNLGGDHRLEVAPLPAPDAAVRPSEDGFGLDFNRPPRLHPPDRTTRFRLPSPPTAPEGRGALPMLPMLLVPLVGSVAMVGVTKNYQFLFLALLGPVAMLGNMLLQNRQGWKRFKQQQRKYEETKRRIEDDATLALRAERAARRAAHPDPAAVLRTATGPYGRLWERRRRDPDFLSLRVGLAELPSEVVLEDPTRDEHRRKVTWRIPDVPVALPVREHGVVGLAGEYVDELASWLVAQAAAWHSPTDLQIYLLAGQGGEKRWSWASHLPHVRHDRPGFGLTRIGSDAESLGRRVSELGALVQQRGQRGAPPGEPEVLVVLDGARRLRALPGVIDLLRSGPAVGVHFLCVDTAVRELPEEATAVVIAGRDGLEVRRMKVDTITGVLADEPAPGWFDRFARALAPVRDTGGDEEDVLPGSVRLLDLLSLEPPTVDGVNARWALSGGGTTRAVIGATMDGDFAIDLDRDGPHGLIAGTTGSGKSELLQTIVASLAVANRPDELNFVLVDYKGGSAFAEAAALPHTVGMVTDLHQFEATRALSSLGAELTRREHVLATVAAKDLPDYRRKRGESDPPLPRLLLVIDEFGTLARQLPDFVSGLVNLAQRGRSLGIHLLLATQRPAGVVTGDIRANTNLRIALRVTDPADSRDVIDAPDAAAIGPSQAGRGYARLDSSSLLPFQTARVGGRRPAATSSVATGAPVVRALTWRDLGASVKVAFDERELMAETDLKALVEAITAAASSYEAPFRPWLPPLATGLTLASLPAPEGRRVAYGLIDLPAEQEQRPLWFDLDRDGHLHLVGSPGSGRTQALRTLAGALAALPPSAVQFHGIDCGNGGLLELTALPHTGAIAQRTETDRVVRLLERLTTEVGERQKLMARAGAAHLSELPSAPAHLVVFIDRWEMFLQTFAGFNHGEPVETVLDLLREGASVGVHIVISGDRSLSAARFSATTPDRLVLHQYDRGDYVTAGLQGKRVPLDMPPGRAIRVADHAEIQLALLTGDASGPAQGAALRELASRHGVPSVRPWAVDALPDVLSFDAAWDYVPQGSRNGLYALAGIGGDSLSAVGADLSVTPTFMVAGPPRSGRSGALLVAARSLLAQGAQLLLVTPRPSPLRSLSHENVVGVLDGPNPPVEEFRAPLARMTAPTGVVIVDDADLLLHADVGADLQRIAKGGAGQGWALIAGGTTEALLGSFHGWQVDMRRNRQGMVLSPQAQSDGEVVGIRVPHGVVGPRVIPGKGHVHLGDGRLVTVRVPVS</sequence>
<dbReference type="PANTHER" id="PTHR22683">
    <property type="entry name" value="SPORULATION PROTEIN RELATED"/>
    <property type="match status" value="1"/>
</dbReference>
<dbReference type="GO" id="GO:0051301">
    <property type="term" value="P:cell division"/>
    <property type="evidence" value="ECO:0007669"/>
    <property type="project" value="UniProtKB-KW"/>
</dbReference>
<dbReference type="InterPro" id="IPR002543">
    <property type="entry name" value="FtsK_dom"/>
</dbReference>
<evidence type="ECO:0000256" key="5">
    <source>
        <dbReference type="SAM" id="Phobius"/>
    </source>
</evidence>
<feature type="transmembrane region" description="Helical" evidence="5">
    <location>
        <begin position="221"/>
        <end position="241"/>
    </location>
</feature>
<dbReference type="Gene3D" id="3.40.50.300">
    <property type="entry name" value="P-loop containing nucleotide triphosphate hydrolases"/>
    <property type="match status" value="4"/>
</dbReference>
<dbReference type="Pfam" id="PF01580">
    <property type="entry name" value="FtsK_SpoIIIE"/>
    <property type="match status" value="2"/>
</dbReference>
<dbReference type="EMBL" id="BSTX01000005">
    <property type="protein sequence ID" value="GLZ81187.1"/>
    <property type="molecule type" value="Genomic_DNA"/>
</dbReference>
<evidence type="ECO:0000313" key="8">
    <source>
        <dbReference type="Proteomes" id="UP001165079"/>
    </source>
</evidence>
<feature type="binding site" evidence="3">
    <location>
        <begin position="633"/>
        <end position="640"/>
    </location>
    <ligand>
        <name>ATP</name>
        <dbReference type="ChEBI" id="CHEBI:30616"/>
    </ligand>
</feature>